<organism evidence="5 6">
    <name type="scientific">Haloarcula saliterrae</name>
    <dbReference type="NCBI Taxonomy" id="2950534"/>
    <lineage>
        <taxon>Archaea</taxon>
        <taxon>Methanobacteriati</taxon>
        <taxon>Methanobacteriota</taxon>
        <taxon>Stenosarchaea group</taxon>
        <taxon>Halobacteria</taxon>
        <taxon>Halobacteriales</taxon>
        <taxon>Haloarculaceae</taxon>
        <taxon>Haloarcula</taxon>
    </lineage>
</organism>
<comment type="similarity">
    <text evidence="1">Belongs to the C/M/P thioester hydrolase family.</text>
</comment>
<proteinExistence type="inferred from homology"/>
<dbReference type="InterPro" id="IPR006862">
    <property type="entry name" value="Thio_Ohase/aa_AcTrfase"/>
</dbReference>
<dbReference type="SUPFAM" id="SSF53474">
    <property type="entry name" value="alpha/beta-Hydrolases"/>
    <property type="match status" value="1"/>
</dbReference>
<feature type="domain" description="Acyl-CoA thioester hydrolase/bile acid-CoA amino acid N-acetyltransferase" evidence="3">
    <location>
        <begin position="74"/>
        <end position="188"/>
    </location>
</feature>
<feature type="domain" description="BAAT/Acyl-CoA thioester hydrolase C-terminal" evidence="4">
    <location>
        <begin position="256"/>
        <end position="470"/>
    </location>
</feature>
<dbReference type="InterPro" id="IPR014940">
    <property type="entry name" value="BAAT_C"/>
</dbReference>
<feature type="region of interest" description="Disordered" evidence="2">
    <location>
        <begin position="77"/>
        <end position="105"/>
    </location>
</feature>
<dbReference type="PANTHER" id="PTHR10824">
    <property type="entry name" value="ACYL-COENZYME A THIOESTERASE-RELATED"/>
    <property type="match status" value="1"/>
</dbReference>
<protein>
    <submittedName>
        <fullName evidence="5">Acyl-CoA thioesterase/BAAT N-terminal domain-containing protein</fullName>
    </submittedName>
</protein>
<dbReference type="Gene3D" id="3.40.50.1820">
    <property type="entry name" value="alpha/beta hydrolase"/>
    <property type="match status" value="1"/>
</dbReference>
<dbReference type="EMBL" id="JAMQON010000002">
    <property type="protein sequence ID" value="MDS0259489.1"/>
    <property type="molecule type" value="Genomic_DNA"/>
</dbReference>
<evidence type="ECO:0000313" key="6">
    <source>
        <dbReference type="Proteomes" id="UP001259659"/>
    </source>
</evidence>
<dbReference type="PANTHER" id="PTHR10824:SF4">
    <property type="entry name" value="ACYL-COENZYME A THIOESTERASE 1-LIKE"/>
    <property type="match status" value="1"/>
</dbReference>
<dbReference type="PROSITE" id="PS51318">
    <property type="entry name" value="TAT"/>
    <property type="match status" value="1"/>
</dbReference>
<dbReference type="Pfam" id="PF04775">
    <property type="entry name" value="Bile_Hydr_Trans"/>
    <property type="match status" value="1"/>
</dbReference>
<gene>
    <name evidence="5" type="ORF">NDI56_08795</name>
</gene>
<dbReference type="PIRSF" id="PIRSF016521">
    <property type="entry name" value="Acyl-CoA_hydro"/>
    <property type="match status" value="1"/>
</dbReference>
<evidence type="ECO:0000256" key="1">
    <source>
        <dbReference type="ARBA" id="ARBA00006538"/>
    </source>
</evidence>
<dbReference type="InterPro" id="IPR042490">
    <property type="entry name" value="Thio_Ohase/BAAT_N"/>
</dbReference>
<dbReference type="InterPro" id="IPR029058">
    <property type="entry name" value="AB_hydrolase_fold"/>
</dbReference>
<dbReference type="Gene3D" id="2.60.40.2240">
    <property type="entry name" value="Acyl-CoA thioester hydrolase/BAAT N-terminal domain"/>
    <property type="match status" value="1"/>
</dbReference>
<evidence type="ECO:0000259" key="4">
    <source>
        <dbReference type="Pfam" id="PF08840"/>
    </source>
</evidence>
<accession>A0ABU2FB63</accession>
<sequence length="472" mass="48978">MTDKNQFPPLIGRRRLLTAAAAAGLGTLPGCGGLGDESDTGTATDDARTDSPRTPTGNDPADAAIEVPATARIDESISPTLSGLPPGERVSVEAATSTPGPDGPVDWSSSATFAVGDGGTVTLGSQSPVAGDYDDADPMGLFWAMETDLAARRALFPLRTHEVTITVTDTQGRALAETTTERVLPSVEQEPLGDEFAGTVHYPPSDGPAPGVVLLHGSQPRELRGPARLLAANGFVAASLQYFGEPEPVPETLVEVPVEYVVRACETLAANDRVAGEQVGLYGASKGAELALLSGANSDVVGAVVSVSGGGLVWEGIESLGEAPDASSWTIDGEPVPYIPYPERQPTMSNGRAYYGDGFEAAAASTVEAATIPVERIDGPVEFVAGSDDRLWNSPRYSRLATDRLDGSEYDYAFDLTVYDGAGHSITPPFTPTYGSTQVGPLVLGGSPAANATAAREHWPDVLSVLERGLSQ</sequence>
<evidence type="ECO:0000256" key="2">
    <source>
        <dbReference type="SAM" id="MobiDB-lite"/>
    </source>
</evidence>
<dbReference type="InterPro" id="IPR016662">
    <property type="entry name" value="Acyl-CoA_thioEstase_long-chain"/>
</dbReference>
<reference evidence="5 6" key="1">
    <citation type="submission" date="2022-06" db="EMBL/GenBank/DDBJ databases">
        <title>Haloarcula sp. a new haloarchaeum isolate from saline soil.</title>
        <authorList>
            <person name="Strakova D."/>
            <person name="Galisteo C."/>
            <person name="Sanchez-Porro C."/>
            <person name="Ventosa A."/>
        </authorList>
    </citation>
    <scope>NUCLEOTIDE SEQUENCE [LARGE SCALE GENOMIC DNA]</scope>
    <source>
        <strain evidence="5 6">S1CR25-12</strain>
    </source>
</reference>
<dbReference type="Proteomes" id="UP001259659">
    <property type="component" value="Unassembled WGS sequence"/>
</dbReference>
<evidence type="ECO:0000259" key="3">
    <source>
        <dbReference type="Pfam" id="PF04775"/>
    </source>
</evidence>
<dbReference type="InterPro" id="IPR006311">
    <property type="entry name" value="TAT_signal"/>
</dbReference>
<dbReference type="RefSeq" id="WP_310919100.1">
    <property type="nucleotide sequence ID" value="NZ_JAMQON010000002.1"/>
</dbReference>
<name>A0ABU2FB63_9EURY</name>
<keyword evidence="6" id="KW-1185">Reference proteome</keyword>
<comment type="caution">
    <text evidence="5">The sequence shown here is derived from an EMBL/GenBank/DDBJ whole genome shotgun (WGS) entry which is preliminary data.</text>
</comment>
<dbReference type="Pfam" id="PF08840">
    <property type="entry name" value="BAAT_C"/>
    <property type="match status" value="1"/>
</dbReference>
<evidence type="ECO:0000313" key="5">
    <source>
        <dbReference type="EMBL" id="MDS0259489.1"/>
    </source>
</evidence>
<feature type="region of interest" description="Disordered" evidence="2">
    <location>
        <begin position="26"/>
        <end position="64"/>
    </location>
</feature>